<feature type="coiled-coil region" evidence="1">
    <location>
        <begin position="131"/>
        <end position="158"/>
    </location>
</feature>
<sequence length="267" mass="30353">MGTCFKCNKSCVYMDVTKDRNIKDLFWGSCDLCRNIVCRECSKVTSSDIRALMTQSRIILYFCEGCLCNIKQISDNLRDMKRDVQQLKPELKSTMDSVPKSYAQVLSKTTNTLKKEIDDIKGSAEFISQCYDDQKKELIKATDTLKKYDKETNALKQNIIIIVDARENSSISVELCSKQDRSALFKRRKEIGKITADSCGLQGGIIYFNEDLTIENQKLFKLARDARRQKTVEAAYTYNGSVYVKKTPTSPAVKILNEDSLSSELDT</sequence>
<evidence type="ECO:0000256" key="1">
    <source>
        <dbReference type="SAM" id="Coils"/>
    </source>
</evidence>
<evidence type="ECO:0000313" key="3">
    <source>
        <dbReference type="Proteomes" id="UP001152799"/>
    </source>
</evidence>
<reference evidence="2" key="1">
    <citation type="submission" date="2022-01" db="EMBL/GenBank/DDBJ databases">
        <authorList>
            <person name="King R."/>
        </authorList>
    </citation>
    <scope>NUCLEOTIDE SEQUENCE</scope>
</reference>
<dbReference type="EMBL" id="OU892277">
    <property type="protein sequence ID" value="CAG9760229.1"/>
    <property type="molecule type" value="Genomic_DNA"/>
</dbReference>
<dbReference type="OrthoDB" id="6772278at2759"/>
<dbReference type="AlphaFoldDB" id="A0A9N9QIP9"/>
<keyword evidence="3" id="KW-1185">Reference proteome</keyword>
<keyword evidence="1" id="KW-0175">Coiled coil</keyword>
<name>A0A9N9QIP9_9CUCU</name>
<gene>
    <name evidence="2" type="ORF">CEUTPL_LOCUS965</name>
</gene>
<evidence type="ECO:0000313" key="2">
    <source>
        <dbReference type="EMBL" id="CAG9760229.1"/>
    </source>
</evidence>
<protein>
    <submittedName>
        <fullName evidence="2">Uncharacterized protein</fullName>
    </submittedName>
</protein>
<proteinExistence type="predicted"/>
<dbReference type="Proteomes" id="UP001152799">
    <property type="component" value="Chromosome 1"/>
</dbReference>
<accession>A0A9N9QIP9</accession>
<organism evidence="2 3">
    <name type="scientific">Ceutorhynchus assimilis</name>
    <name type="common">cabbage seed weevil</name>
    <dbReference type="NCBI Taxonomy" id="467358"/>
    <lineage>
        <taxon>Eukaryota</taxon>
        <taxon>Metazoa</taxon>
        <taxon>Ecdysozoa</taxon>
        <taxon>Arthropoda</taxon>
        <taxon>Hexapoda</taxon>
        <taxon>Insecta</taxon>
        <taxon>Pterygota</taxon>
        <taxon>Neoptera</taxon>
        <taxon>Endopterygota</taxon>
        <taxon>Coleoptera</taxon>
        <taxon>Polyphaga</taxon>
        <taxon>Cucujiformia</taxon>
        <taxon>Curculionidae</taxon>
        <taxon>Ceutorhynchinae</taxon>
        <taxon>Ceutorhynchus</taxon>
    </lineage>
</organism>